<evidence type="ECO:0000313" key="7">
    <source>
        <dbReference type="Proteomes" id="UP001165366"/>
    </source>
</evidence>
<keyword evidence="3" id="KW-0804">Transcription</keyword>
<dbReference type="EMBL" id="JAKLWS010000011">
    <property type="protein sequence ID" value="MCG2588937.1"/>
    <property type="molecule type" value="Genomic_DNA"/>
</dbReference>
<protein>
    <submittedName>
        <fullName evidence="6">Helix-turn-helix domain-containing protein</fullName>
    </submittedName>
</protein>
<dbReference type="Gene3D" id="1.10.10.60">
    <property type="entry name" value="Homeodomain-like"/>
    <property type="match status" value="2"/>
</dbReference>
<reference evidence="6" key="2">
    <citation type="submission" date="2024-05" db="EMBL/GenBank/DDBJ databases">
        <title>Rhodohalobacter halophilus gen. nov., sp. nov., a moderately halophilic member of the family Balneolaceae.</title>
        <authorList>
            <person name="Xia J."/>
        </authorList>
    </citation>
    <scope>NUCLEOTIDE SEQUENCE</scope>
    <source>
        <strain evidence="6">WB101</strain>
    </source>
</reference>
<dbReference type="PRINTS" id="PR00032">
    <property type="entry name" value="HTHARAC"/>
</dbReference>
<dbReference type="PANTHER" id="PTHR43280">
    <property type="entry name" value="ARAC-FAMILY TRANSCRIPTIONAL REGULATOR"/>
    <property type="match status" value="1"/>
</dbReference>
<evidence type="ECO:0000259" key="5">
    <source>
        <dbReference type="PROSITE" id="PS01124"/>
    </source>
</evidence>
<feature type="transmembrane region" description="Helical" evidence="4">
    <location>
        <begin position="33"/>
        <end position="54"/>
    </location>
</feature>
<proteinExistence type="predicted"/>
<keyword evidence="4" id="KW-0812">Transmembrane</keyword>
<evidence type="ECO:0000256" key="1">
    <source>
        <dbReference type="ARBA" id="ARBA00023015"/>
    </source>
</evidence>
<dbReference type="InterPro" id="IPR020449">
    <property type="entry name" value="Tscrpt_reg_AraC-type_HTH"/>
</dbReference>
<feature type="transmembrane region" description="Helical" evidence="4">
    <location>
        <begin position="95"/>
        <end position="113"/>
    </location>
</feature>
<organism evidence="6 7">
    <name type="scientific">Rhodohalobacter sulfatireducens</name>
    <dbReference type="NCBI Taxonomy" id="2911366"/>
    <lineage>
        <taxon>Bacteria</taxon>
        <taxon>Pseudomonadati</taxon>
        <taxon>Balneolota</taxon>
        <taxon>Balneolia</taxon>
        <taxon>Balneolales</taxon>
        <taxon>Balneolaceae</taxon>
        <taxon>Rhodohalobacter</taxon>
    </lineage>
</organism>
<dbReference type="SUPFAM" id="SSF46689">
    <property type="entry name" value="Homeodomain-like"/>
    <property type="match status" value="1"/>
</dbReference>
<keyword evidence="1" id="KW-0805">Transcription regulation</keyword>
<keyword evidence="4" id="KW-0472">Membrane</keyword>
<name>A0ABS9KDP9_9BACT</name>
<keyword evidence="2" id="KW-0238">DNA-binding</keyword>
<feature type="transmembrane region" description="Helical" evidence="4">
    <location>
        <begin position="6"/>
        <end position="21"/>
    </location>
</feature>
<dbReference type="SMART" id="SM00342">
    <property type="entry name" value="HTH_ARAC"/>
    <property type="match status" value="1"/>
</dbReference>
<evidence type="ECO:0000313" key="6">
    <source>
        <dbReference type="EMBL" id="MCG2588937.1"/>
    </source>
</evidence>
<gene>
    <name evidence="6" type="ORF">L6773_10185</name>
</gene>
<feature type="transmembrane region" description="Helical" evidence="4">
    <location>
        <begin position="207"/>
        <end position="226"/>
    </location>
</feature>
<keyword evidence="7" id="KW-1185">Reference proteome</keyword>
<keyword evidence="4" id="KW-1133">Transmembrane helix</keyword>
<accession>A0ABS9KDP9</accession>
<feature type="transmembrane region" description="Helical" evidence="4">
    <location>
        <begin position="66"/>
        <end position="83"/>
    </location>
</feature>
<dbReference type="InterPro" id="IPR018060">
    <property type="entry name" value="HTH_AraC"/>
</dbReference>
<dbReference type="Pfam" id="PF12833">
    <property type="entry name" value="HTH_18"/>
    <property type="match status" value="1"/>
</dbReference>
<evidence type="ECO:0000256" key="2">
    <source>
        <dbReference type="ARBA" id="ARBA00023125"/>
    </source>
</evidence>
<feature type="transmembrane region" description="Helical" evidence="4">
    <location>
        <begin position="133"/>
        <end position="155"/>
    </location>
</feature>
<reference evidence="6" key="1">
    <citation type="submission" date="2022-01" db="EMBL/GenBank/DDBJ databases">
        <authorList>
            <person name="Wang Y."/>
        </authorList>
    </citation>
    <scope>NUCLEOTIDE SEQUENCE</scope>
    <source>
        <strain evidence="6">WB101</strain>
    </source>
</reference>
<dbReference type="RefSeq" id="WP_237854024.1">
    <property type="nucleotide sequence ID" value="NZ_JAKLWS010000011.1"/>
</dbReference>
<feature type="transmembrane region" description="Helical" evidence="4">
    <location>
        <begin position="176"/>
        <end position="201"/>
    </location>
</feature>
<comment type="caution">
    <text evidence="6">The sequence shown here is derived from an EMBL/GenBank/DDBJ whole genome shotgun (WGS) entry which is preliminary data.</text>
</comment>
<dbReference type="InterPro" id="IPR009057">
    <property type="entry name" value="Homeodomain-like_sf"/>
</dbReference>
<sequence>MDTVFTIGIFLSFFLQFLLLSKPDKSLSDKILAVWMFIIGVHLFSYYIYLLGYWDLYPFLSGVHHPLPLLHGPMLYLYVHFSIKQNQDFRWQDYLHFLPAVGFYIYMIPFFFYSAERQAMINAGLTDAYSGFIVFSLAAFLISGNGYTIFSYRLLNKYQELTDQNFAYRKSIDLNWLKYFIWGIGVVFTMAISVSIAVEWIGFDFGFNADLIFYSMLILFIFFLGFSGIRHKNIFSVDASEKSRIVEPKNTGEYKRSGLKEDDALEYHQKLTELMKSQKPYLEPKLTLGELADSLDISANHLSQIINQYEEKNFYDYINGYRVEEFKERALKPENRNYNILSIAYDSGFNSKSSFNQVFKKNVGKTPSQYLASVKAES</sequence>
<evidence type="ECO:0000256" key="4">
    <source>
        <dbReference type="SAM" id="Phobius"/>
    </source>
</evidence>
<dbReference type="PANTHER" id="PTHR43280:SF29">
    <property type="entry name" value="ARAC-FAMILY TRANSCRIPTIONAL REGULATOR"/>
    <property type="match status" value="1"/>
</dbReference>
<feature type="domain" description="HTH araC/xylS-type" evidence="5">
    <location>
        <begin position="269"/>
        <end position="373"/>
    </location>
</feature>
<evidence type="ECO:0000256" key="3">
    <source>
        <dbReference type="ARBA" id="ARBA00023163"/>
    </source>
</evidence>
<dbReference type="PROSITE" id="PS01124">
    <property type="entry name" value="HTH_ARAC_FAMILY_2"/>
    <property type="match status" value="1"/>
</dbReference>
<dbReference type="Proteomes" id="UP001165366">
    <property type="component" value="Unassembled WGS sequence"/>
</dbReference>